<evidence type="ECO:0000313" key="1">
    <source>
        <dbReference type="EMBL" id="JAE16563.1"/>
    </source>
</evidence>
<organism evidence="1">
    <name type="scientific">Arundo donax</name>
    <name type="common">Giant reed</name>
    <name type="synonym">Donax arundinaceus</name>
    <dbReference type="NCBI Taxonomy" id="35708"/>
    <lineage>
        <taxon>Eukaryota</taxon>
        <taxon>Viridiplantae</taxon>
        <taxon>Streptophyta</taxon>
        <taxon>Embryophyta</taxon>
        <taxon>Tracheophyta</taxon>
        <taxon>Spermatophyta</taxon>
        <taxon>Magnoliopsida</taxon>
        <taxon>Liliopsida</taxon>
        <taxon>Poales</taxon>
        <taxon>Poaceae</taxon>
        <taxon>PACMAD clade</taxon>
        <taxon>Arundinoideae</taxon>
        <taxon>Arundineae</taxon>
        <taxon>Arundo</taxon>
    </lineage>
</organism>
<sequence>MLPLRPISHVRLACKPLRFSKLHNLTIFSGTPSSSSWLLNGAPRNVASLMTYFIGSDIISSYFRKRTLSGLAMLSLQYSRQ</sequence>
<proteinExistence type="predicted"/>
<reference evidence="1" key="1">
    <citation type="submission" date="2014-09" db="EMBL/GenBank/DDBJ databases">
        <authorList>
            <person name="Magalhaes I.L.F."/>
            <person name="Oliveira U."/>
            <person name="Santos F.R."/>
            <person name="Vidigal T.H.D.A."/>
            <person name="Brescovit A.D."/>
            <person name="Santos A.J."/>
        </authorList>
    </citation>
    <scope>NUCLEOTIDE SEQUENCE</scope>
    <source>
        <tissue evidence="1">Shoot tissue taken approximately 20 cm above the soil surface</tissue>
    </source>
</reference>
<dbReference type="EMBL" id="GBRH01181333">
    <property type="protein sequence ID" value="JAE16563.1"/>
    <property type="molecule type" value="Transcribed_RNA"/>
</dbReference>
<name>A0A0A9G7D5_ARUDO</name>
<reference evidence="1" key="2">
    <citation type="journal article" date="2015" name="Data Brief">
        <title>Shoot transcriptome of the giant reed, Arundo donax.</title>
        <authorList>
            <person name="Barrero R.A."/>
            <person name="Guerrero F.D."/>
            <person name="Moolhuijzen P."/>
            <person name="Goolsby J.A."/>
            <person name="Tidwell J."/>
            <person name="Bellgard S.E."/>
            <person name="Bellgard M.I."/>
        </authorList>
    </citation>
    <scope>NUCLEOTIDE SEQUENCE</scope>
    <source>
        <tissue evidence="1">Shoot tissue taken approximately 20 cm above the soil surface</tissue>
    </source>
</reference>
<accession>A0A0A9G7D5</accession>
<dbReference type="AlphaFoldDB" id="A0A0A9G7D5"/>
<protein>
    <submittedName>
        <fullName evidence="1">Uncharacterized protein</fullName>
    </submittedName>
</protein>